<evidence type="ECO:0000256" key="4">
    <source>
        <dbReference type="ARBA" id="ARBA00023136"/>
    </source>
</evidence>
<proteinExistence type="inferred from homology"/>
<dbReference type="AlphaFoldDB" id="A0A662YVJ0"/>
<keyword evidence="4 8" id="KW-0472">Membrane</keyword>
<dbReference type="InterPro" id="IPR039493">
    <property type="entry name" value="TMEM248/TMEM219"/>
</dbReference>
<feature type="region of interest" description="Disordered" evidence="7">
    <location>
        <begin position="525"/>
        <end position="640"/>
    </location>
</feature>
<dbReference type="InterPro" id="IPR010911">
    <property type="entry name" value="Rab_BD"/>
</dbReference>
<comment type="caution">
    <text evidence="10">The sequence shown here is derived from an EMBL/GenBank/DDBJ whole genome shotgun (WGS) entry which is preliminary data.</text>
</comment>
<dbReference type="Proteomes" id="UP000289886">
    <property type="component" value="Unassembled WGS sequence"/>
</dbReference>
<name>A0A662YVJ0_ACIRT</name>
<feature type="domain" description="RabBD" evidence="9">
    <location>
        <begin position="359"/>
        <end position="472"/>
    </location>
</feature>
<dbReference type="GO" id="GO:0016020">
    <property type="term" value="C:membrane"/>
    <property type="evidence" value="ECO:0007669"/>
    <property type="project" value="UniProtKB-SubCell"/>
</dbReference>
<evidence type="ECO:0000259" key="9">
    <source>
        <dbReference type="PROSITE" id="PS50916"/>
    </source>
</evidence>
<dbReference type="PROSITE" id="PS50916">
    <property type="entry name" value="RABBD"/>
    <property type="match status" value="1"/>
</dbReference>
<dbReference type="PANTHER" id="PTHR16002:SF5">
    <property type="entry name" value="TRANSMEMBRANE PROTEIN 248"/>
    <property type="match status" value="1"/>
</dbReference>
<dbReference type="Pfam" id="PF14940">
    <property type="entry name" value="TMEM219"/>
    <property type="match status" value="1"/>
</dbReference>
<dbReference type="Gene3D" id="3.30.40.10">
    <property type="entry name" value="Zinc/RING finger domain, C3HC4 (zinc finger)"/>
    <property type="match status" value="1"/>
</dbReference>
<evidence type="ECO:0000256" key="5">
    <source>
        <dbReference type="ARBA" id="ARBA00038111"/>
    </source>
</evidence>
<dbReference type="PANTHER" id="PTHR16002">
    <property type="entry name" value="TRANSMEMBRANE PROTEIN 248-LIKE"/>
    <property type="match status" value="1"/>
</dbReference>
<comment type="similarity">
    <text evidence="5">Belongs to the TMEM248 family.</text>
</comment>
<evidence type="ECO:0000256" key="8">
    <source>
        <dbReference type="SAM" id="Phobius"/>
    </source>
</evidence>
<dbReference type="InterPro" id="IPR013083">
    <property type="entry name" value="Znf_RING/FYVE/PHD"/>
</dbReference>
<dbReference type="EMBL" id="SCEB01000280">
    <property type="protein sequence ID" value="RXM99891.1"/>
    <property type="molecule type" value="Genomic_DNA"/>
</dbReference>
<feature type="compositionally biased region" description="Polar residues" evidence="7">
    <location>
        <begin position="624"/>
        <end position="640"/>
    </location>
</feature>
<evidence type="ECO:0000313" key="11">
    <source>
        <dbReference type="Proteomes" id="UP000289886"/>
    </source>
</evidence>
<dbReference type="InterPro" id="IPR041282">
    <property type="entry name" value="FYVE_2"/>
</dbReference>
<dbReference type="Pfam" id="PF02318">
    <property type="entry name" value="FYVE_2"/>
    <property type="match status" value="1"/>
</dbReference>
<evidence type="ECO:0000256" key="1">
    <source>
        <dbReference type="ARBA" id="ARBA00004141"/>
    </source>
</evidence>
<evidence type="ECO:0000256" key="6">
    <source>
        <dbReference type="ARBA" id="ARBA00039285"/>
    </source>
</evidence>
<dbReference type="InterPro" id="IPR039587">
    <property type="entry name" value="TMEM248/TMEM219_dom"/>
</dbReference>
<comment type="subcellular location">
    <subcellularLocation>
        <location evidence="1">Membrane</location>
        <topology evidence="1">Multi-pass membrane protein</topology>
    </subcellularLocation>
</comment>
<evidence type="ECO:0000256" key="7">
    <source>
        <dbReference type="SAM" id="MobiDB-lite"/>
    </source>
</evidence>
<evidence type="ECO:0000313" key="10">
    <source>
        <dbReference type="EMBL" id="RXM99891.1"/>
    </source>
</evidence>
<evidence type="ECO:0000256" key="2">
    <source>
        <dbReference type="ARBA" id="ARBA00022692"/>
    </source>
</evidence>
<dbReference type="GO" id="GO:0031267">
    <property type="term" value="F:small GTPase binding"/>
    <property type="evidence" value="ECO:0007669"/>
    <property type="project" value="InterPro"/>
</dbReference>
<gene>
    <name evidence="10" type="ORF">EOD39_10623</name>
</gene>
<dbReference type="InterPro" id="IPR011011">
    <property type="entry name" value="Znf_FYVE_PHD"/>
</dbReference>
<organism evidence="10 11">
    <name type="scientific">Acipenser ruthenus</name>
    <name type="common">Sterlet sturgeon</name>
    <dbReference type="NCBI Taxonomy" id="7906"/>
    <lineage>
        <taxon>Eukaryota</taxon>
        <taxon>Metazoa</taxon>
        <taxon>Chordata</taxon>
        <taxon>Craniata</taxon>
        <taxon>Vertebrata</taxon>
        <taxon>Euteleostomi</taxon>
        <taxon>Actinopterygii</taxon>
        <taxon>Chondrostei</taxon>
        <taxon>Acipenseriformes</taxon>
        <taxon>Acipenseridae</taxon>
        <taxon>Acipenser</taxon>
    </lineage>
</organism>
<feature type="compositionally biased region" description="Low complexity" evidence="7">
    <location>
        <begin position="588"/>
        <end position="600"/>
    </location>
</feature>
<accession>A0A662YVJ0</accession>
<feature type="transmembrane region" description="Helical" evidence="8">
    <location>
        <begin position="273"/>
        <end position="290"/>
    </location>
</feature>
<keyword evidence="2 8" id="KW-0812">Transmembrane</keyword>
<keyword evidence="11" id="KW-1185">Reference proteome</keyword>
<feature type="transmembrane region" description="Helical" evidence="8">
    <location>
        <begin position="20"/>
        <end position="41"/>
    </location>
</feature>
<dbReference type="SUPFAM" id="SSF57903">
    <property type="entry name" value="FYVE/PHD zinc finger"/>
    <property type="match status" value="1"/>
</dbReference>
<sequence length="640" mass="70761">MLSINPLENLKIYVTNRPPLVIFMVSVSAVAIAFLTIGYFFKIKEIKSPEMTEDWNMFLLRFNGVDFCISENETLKHGQNESTTAESTVTSGQARLGTLAPSLLEDPGAINISVPITLTLDPLRPFGGYSRNITHLRASLLGHQVGLTGREAHEEMNISFTLPSAWNSDECVLHGHCEQVVFSTCMTVTAASSVFPVTVQPPHCIPETYTNATTWYKIFTTARDANTKYTQDYNPFWCYKGAIGKVYHALNPKLTVIVPNDDRSLINLHLMHTSYFLFVMVITMFCYAVIKGRPGKVRQSSANFCPEKVCIDLLTLVEMTDTIFGNGTDQWVCPNDRQLALRAKLQTGWSVHTFRTEKQRKSQSLNDNELEIILRVIKRAERLEQNEQLRIGHSLHPSKQHSVPFTSVSASEVINVGRHVSSDWLKQRKGEKVCIKCGIETTGSQKRSQWLCKICSEQREVWKRSGAWFYKSLPRYILPMKESGPGLPMKESGPGLQSTGIGGLQVGRNLPAIRTYNWARGKVLSSDSDSDSELSSSSQEDKTASIGSRSALGGKQREESVSSGGVAGTPTSLTSKMQVSLPSTHTLSGSRSSLGSEYSGVLSTVDSYPGEACVDEYDSDHSRSSQNKLATGNRNGLSCL</sequence>
<dbReference type="GO" id="GO:0006886">
    <property type="term" value="P:intracellular protein transport"/>
    <property type="evidence" value="ECO:0007669"/>
    <property type="project" value="InterPro"/>
</dbReference>
<feature type="compositionally biased region" description="Polar residues" evidence="7">
    <location>
        <begin position="569"/>
        <end position="587"/>
    </location>
</feature>
<reference evidence="10 11" key="1">
    <citation type="submission" date="2019-01" db="EMBL/GenBank/DDBJ databases">
        <title>Draft Genome and Complete Hox-Cluster Characterization of the Sterlet Sturgeon (Acipenser ruthenus).</title>
        <authorList>
            <person name="Wei Q."/>
        </authorList>
    </citation>
    <scope>NUCLEOTIDE SEQUENCE [LARGE SCALE GENOMIC DNA]</scope>
    <source>
        <strain evidence="10">WHYD16114868_AA</strain>
        <tissue evidence="10">Blood</tissue>
    </source>
</reference>
<evidence type="ECO:0000256" key="3">
    <source>
        <dbReference type="ARBA" id="ARBA00022989"/>
    </source>
</evidence>
<protein>
    <recommendedName>
        <fullName evidence="6">Transmembrane protein 248</fullName>
    </recommendedName>
</protein>
<keyword evidence="3 8" id="KW-1133">Transmembrane helix</keyword>